<accession>A0A7G5MR65</accession>
<gene>
    <name evidence="1" type="ORF">E5259_05555</name>
</gene>
<name>A0A7G5MR65_9FIRM</name>
<evidence type="ECO:0000313" key="2">
    <source>
        <dbReference type="Proteomes" id="UP000515789"/>
    </source>
</evidence>
<organism evidence="1 2">
    <name type="scientific">Blautia producta</name>
    <dbReference type="NCBI Taxonomy" id="33035"/>
    <lineage>
        <taxon>Bacteria</taxon>
        <taxon>Bacillati</taxon>
        <taxon>Bacillota</taxon>
        <taxon>Clostridia</taxon>
        <taxon>Lachnospirales</taxon>
        <taxon>Lachnospiraceae</taxon>
        <taxon>Blautia</taxon>
    </lineage>
</organism>
<evidence type="ECO:0000313" key="1">
    <source>
        <dbReference type="EMBL" id="QMW77108.1"/>
    </source>
</evidence>
<evidence type="ECO:0008006" key="3">
    <source>
        <dbReference type="Google" id="ProtNLM"/>
    </source>
</evidence>
<dbReference type="RefSeq" id="WP_018597244.1">
    <property type="nucleotide sequence ID" value="NZ_CABLBP010000042.1"/>
</dbReference>
<reference evidence="1 2" key="1">
    <citation type="submission" date="2019-04" db="EMBL/GenBank/DDBJ databases">
        <authorList>
            <person name="Schori C."/>
            <person name="Ahrens C."/>
        </authorList>
    </citation>
    <scope>NUCLEOTIDE SEQUENCE [LARGE SCALE GENOMIC DNA]</scope>
    <source>
        <strain evidence="1 2">DSM 2950</strain>
    </source>
</reference>
<dbReference type="Proteomes" id="UP000515789">
    <property type="component" value="Chromosome"/>
</dbReference>
<dbReference type="AlphaFoldDB" id="A0A7G5MR65"/>
<dbReference type="GeneID" id="75055105"/>
<proteinExistence type="predicted"/>
<protein>
    <recommendedName>
        <fullName evidence="3">Phage protein</fullName>
    </recommendedName>
</protein>
<sequence>MFEANGKKYELKFNLKRIEMIENAMGMPSMPELFKNRGMLSISSLKAYIAYALKEEDGDTFVKPKEGMEMADKLIEESGYLAVNEAVVTAIQRDCPFLFPAD</sequence>
<dbReference type="EMBL" id="CP039126">
    <property type="protein sequence ID" value="QMW77108.1"/>
    <property type="molecule type" value="Genomic_DNA"/>
</dbReference>